<organism evidence="2 3">
    <name type="scientific">Desulfosporosinus lacus DSM 15449</name>
    <dbReference type="NCBI Taxonomy" id="1121420"/>
    <lineage>
        <taxon>Bacteria</taxon>
        <taxon>Bacillati</taxon>
        <taxon>Bacillota</taxon>
        <taxon>Clostridia</taxon>
        <taxon>Eubacteriales</taxon>
        <taxon>Desulfitobacteriaceae</taxon>
        <taxon>Desulfosporosinus</taxon>
    </lineage>
</organism>
<feature type="domain" description="BclA C-terminal" evidence="1">
    <location>
        <begin position="62"/>
        <end position="180"/>
    </location>
</feature>
<evidence type="ECO:0000313" key="2">
    <source>
        <dbReference type="EMBL" id="SHI79372.1"/>
    </source>
</evidence>
<dbReference type="STRING" id="1121420.SAMN02746098_04661"/>
<dbReference type="Gene3D" id="2.60.120.40">
    <property type="match status" value="1"/>
</dbReference>
<feature type="non-terminal residue" evidence="2">
    <location>
        <position position="1"/>
    </location>
</feature>
<dbReference type="InterPro" id="IPR008983">
    <property type="entry name" value="Tumour_necrosis_fac-like_dom"/>
</dbReference>
<dbReference type="Proteomes" id="UP000183954">
    <property type="component" value="Unassembled WGS sequence"/>
</dbReference>
<gene>
    <name evidence="2" type="ORF">SAMN02746098_04661</name>
</gene>
<dbReference type="EMBL" id="FQXJ01000025">
    <property type="protein sequence ID" value="SHI79372.1"/>
    <property type="molecule type" value="Genomic_DNA"/>
</dbReference>
<dbReference type="AlphaFoldDB" id="A0A1M6E1K2"/>
<dbReference type="InterPro" id="IPR008160">
    <property type="entry name" value="Collagen"/>
</dbReference>
<dbReference type="Pfam" id="PF01391">
    <property type="entry name" value="Collagen"/>
    <property type="match status" value="1"/>
</dbReference>
<keyword evidence="3" id="KW-1185">Reference proteome</keyword>
<dbReference type="Pfam" id="PF18573">
    <property type="entry name" value="BclA_C"/>
    <property type="match status" value="1"/>
</dbReference>
<dbReference type="RefSeq" id="WP_427846331.1">
    <property type="nucleotide sequence ID" value="NZ_FQXJ01000025.1"/>
</dbReference>
<proteinExistence type="predicted"/>
<accession>A0A1M6E1K2</accession>
<reference evidence="3" key="1">
    <citation type="submission" date="2016-11" db="EMBL/GenBank/DDBJ databases">
        <authorList>
            <person name="Varghese N."/>
            <person name="Submissions S."/>
        </authorList>
    </citation>
    <scope>NUCLEOTIDE SEQUENCE [LARGE SCALE GENOMIC DNA]</scope>
    <source>
        <strain evidence="3">DSM 15449</strain>
    </source>
</reference>
<evidence type="ECO:0000313" key="3">
    <source>
        <dbReference type="Proteomes" id="UP000183954"/>
    </source>
</evidence>
<sequence length="181" mass="16841">TGVAGATGATGVAGATGATGVAGATGVTGVAGATGATGVAGATGATGAGLAAFGYVYDLSAVAQAVLPGTDVIFSSNGPLVNETHIAGTAPVTVLLAGDYQIDYSVSITLGLGSEIAIEVNGVVDPSTVVGALVGAGQVTGQAILTLAAGDVITLTNTSGIGLTLAAAPEVGAQMTINKLD</sequence>
<dbReference type="InterPro" id="IPR041415">
    <property type="entry name" value="BclA_C"/>
</dbReference>
<protein>
    <submittedName>
        <fullName evidence="2">Collagen triple helix repeat-containing protein</fullName>
    </submittedName>
</protein>
<keyword evidence="2" id="KW-0176">Collagen</keyword>
<evidence type="ECO:0000259" key="1">
    <source>
        <dbReference type="Pfam" id="PF18573"/>
    </source>
</evidence>
<name>A0A1M6E1K2_9FIRM</name>